<sequence>MAATEQHLRSLLRAGAEEQREYRQQFIRLKKKLLESEGVSWQIREGITGASDMVGLCKIFATDFDFKRLLVRQLNITGDFDILKKAVRPSG</sequence>
<protein>
    <submittedName>
        <fullName evidence="1">tRNA modifying enzyme MiaB</fullName>
    </submittedName>
</protein>
<evidence type="ECO:0000313" key="1">
    <source>
        <dbReference type="EMBL" id="ALB23776.1"/>
    </source>
</evidence>
<name>A0A1L6TEF8_PISSA</name>
<dbReference type="AlphaFoldDB" id="A0A1L6TEF8"/>
<dbReference type="Proteomes" id="UP000029558">
    <property type="component" value="Chromosome"/>
</dbReference>
<reference evidence="1 2" key="1">
    <citation type="journal article" date="2014" name="Genome Announc.">
        <title>Comparative Genome Analysis of Two Isolates of the Fish Pathogen Piscirickettsia salmonis from Different Hosts Reveals Major Differences in Virulence-Associated Secretion Systems.</title>
        <authorList>
            <person name="Bohle H."/>
            <person name="Henriquez P."/>
            <person name="Grothusen H."/>
            <person name="Navas E."/>
            <person name="Sandoval A."/>
            <person name="Bustamante F."/>
            <person name="Bustos P."/>
            <person name="Mancilla M."/>
        </authorList>
    </citation>
    <scope>NUCLEOTIDE SEQUENCE [LARGE SCALE GENOMIC DNA]</scope>
    <source>
        <strain evidence="2">B1-32597</strain>
    </source>
</reference>
<gene>
    <name evidence="1" type="primary">miaB</name>
    <name evidence="1" type="ORF">KU39_2600</name>
</gene>
<organism evidence="1 2">
    <name type="scientific">Piscirickettsia salmonis</name>
    <dbReference type="NCBI Taxonomy" id="1238"/>
    <lineage>
        <taxon>Bacteria</taxon>
        <taxon>Pseudomonadati</taxon>
        <taxon>Pseudomonadota</taxon>
        <taxon>Gammaproteobacteria</taxon>
        <taxon>Thiotrichales</taxon>
        <taxon>Piscirickettsiaceae</taxon>
        <taxon>Piscirickettsia</taxon>
    </lineage>
</organism>
<dbReference type="RefSeq" id="WP_017377105.1">
    <property type="nucleotide sequence ID" value="NZ_CP012508.1"/>
</dbReference>
<proteinExistence type="predicted"/>
<accession>A0A1L6TEF8</accession>
<dbReference type="EMBL" id="CP012508">
    <property type="protein sequence ID" value="ALB23776.1"/>
    <property type="molecule type" value="Genomic_DNA"/>
</dbReference>
<evidence type="ECO:0000313" key="2">
    <source>
        <dbReference type="Proteomes" id="UP000029558"/>
    </source>
</evidence>